<evidence type="ECO:0000256" key="1">
    <source>
        <dbReference type="ARBA" id="ARBA00006817"/>
    </source>
</evidence>
<protein>
    <submittedName>
        <fullName evidence="3">SRPBCC family protein</fullName>
    </submittedName>
</protein>
<dbReference type="Gene3D" id="3.30.530.20">
    <property type="match status" value="1"/>
</dbReference>
<proteinExistence type="inferred from homology"/>
<comment type="caution">
    <text evidence="3">The sequence shown here is derived from an EMBL/GenBank/DDBJ whole genome shotgun (WGS) entry which is preliminary data.</text>
</comment>
<reference evidence="4" key="1">
    <citation type="journal article" date="2019" name="Int. J. Syst. Evol. Microbiol.">
        <title>The Global Catalogue of Microorganisms (GCM) 10K type strain sequencing project: providing services to taxonomists for standard genome sequencing and annotation.</title>
        <authorList>
            <consortium name="The Broad Institute Genomics Platform"/>
            <consortium name="The Broad Institute Genome Sequencing Center for Infectious Disease"/>
            <person name="Wu L."/>
            <person name="Ma J."/>
        </authorList>
    </citation>
    <scope>NUCLEOTIDE SEQUENCE [LARGE SCALE GENOMIC DNA]</scope>
    <source>
        <strain evidence="4">2902at01</strain>
    </source>
</reference>
<evidence type="ECO:0000259" key="2">
    <source>
        <dbReference type="Pfam" id="PF08327"/>
    </source>
</evidence>
<dbReference type="CDD" id="cd08893">
    <property type="entry name" value="SRPBCC_CalC_Aha1-like_GntR-HTH"/>
    <property type="match status" value="1"/>
</dbReference>
<organism evidence="3 4">
    <name type="scientific">Micromonospora zhanjiangensis</name>
    <dbReference type="NCBI Taxonomy" id="1522057"/>
    <lineage>
        <taxon>Bacteria</taxon>
        <taxon>Bacillati</taxon>
        <taxon>Actinomycetota</taxon>
        <taxon>Actinomycetes</taxon>
        <taxon>Micromonosporales</taxon>
        <taxon>Micromonosporaceae</taxon>
        <taxon>Micromonospora</taxon>
    </lineage>
</organism>
<dbReference type="EMBL" id="JBHSBN010000020">
    <property type="protein sequence ID" value="MFC4109080.1"/>
    <property type="molecule type" value="Genomic_DNA"/>
</dbReference>
<dbReference type="Proteomes" id="UP001595868">
    <property type="component" value="Unassembled WGS sequence"/>
</dbReference>
<dbReference type="RefSeq" id="WP_377550064.1">
    <property type="nucleotide sequence ID" value="NZ_JBHSBN010000020.1"/>
</dbReference>
<dbReference type="SUPFAM" id="SSF55961">
    <property type="entry name" value="Bet v1-like"/>
    <property type="match status" value="1"/>
</dbReference>
<feature type="domain" description="Activator of Hsp90 ATPase homologue 1/2-like C-terminal" evidence="2">
    <location>
        <begin position="17"/>
        <end position="141"/>
    </location>
</feature>
<dbReference type="Pfam" id="PF08327">
    <property type="entry name" value="AHSA1"/>
    <property type="match status" value="1"/>
</dbReference>
<evidence type="ECO:0000313" key="3">
    <source>
        <dbReference type="EMBL" id="MFC4109080.1"/>
    </source>
</evidence>
<dbReference type="InterPro" id="IPR013538">
    <property type="entry name" value="ASHA1/2-like_C"/>
</dbReference>
<sequence>MTANPDLTTQIYQVFIKTTPERIWQAITEPDQTLLYFHGARITNTPDRHIALGPDGSTWGDGAVLEWDPPRRLVHEWRSLYDPELAAEQPSRVIWDIEPHPGGLCLLTLTHDRLDGAPGTAKSVSGAGWTLVLSGLKTLLETGTPLVDLAAGEQA</sequence>
<keyword evidence="4" id="KW-1185">Reference proteome</keyword>
<accession>A0ABV8KSF5</accession>
<gene>
    <name evidence="3" type="ORF">ACFOX0_24515</name>
</gene>
<name>A0ABV8KSF5_9ACTN</name>
<evidence type="ECO:0000313" key="4">
    <source>
        <dbReference type="Proteomes" id="UP001595868"/>
    </source>
</evidence>
<dbReference type="InterPro" id="IPR023393">
    <property type="entry name" value="START-like_dom_sf"/>
</dbReference>
<comment type="similarity">
    <text evidence="1">Belongs to the AHA1 family.</text>
</comment>